<dbReference type="InterPro" id="IPR000701">
    <property type="entry name" value="SuccDH_FuR_B_TM-su"/>
</dbReference>
<evidence type="ECO:0000256" key="8">
    <source>
        <dbReference type="SAM" id="MobiDB-lite"/>
    </source>
</evidence>
<evidence type="ECO:0000256" key="1">
    <source>
        <dbReference type="ARBA" id="ARBA00004370"/>
    </source>
</evidence>
<keyword evidence="3 9" id="KW-0812">Transmembrane</keyword>
<keyword evidence="2" id="KW-0349">Heme</keyword>
<accession>A0A841GW09</accession>
<dbReference type="Gene3D" id="1.20.1300.10">
    <property type="entry name" value="Fumarate reductase/succinate dehydrogenase, transmembrane subunit"/>
    <property type="match status" value="1"/>
</dbReference>
<keyword evidence="7 9" id="KW-0472">Membrane</keyword>
<keyword evidence="4" id="KW-0479">Metal-binding</keyword>
<evidence type="ECO:0000256" key="2">
    <source>
        <dbReference type="ARBA" id="ARBA00022617"/>
    </source>
</evidence>
<name>A0A841GW09_9BACT</name>
<dbReference type="InterPro" id="IPR034804">
    <property type="entry name" value="SQR/QFR_C/D"/>
</dbReference>
<dbReference type="AlphaFoldDB" id="A0A841GW09"/>
<dbReference type="Proteomes" id="UP000582837">
    <property type="component" value="Unassembled WGS sequence"/>
</dbReference>
<dbReference type="SUPFAM" id="SSF81343">
    <property type="entry name" value="Fumarate reductase respiratory complex transmembrane subunits"/>
    <property type="match status" value="1"/>
</dbReference>
<protein>
    <submittedName>
        <fullName evidence="10">Succinate dehydrogenase / fumarate reductase membrane anchor subunit</fullName>
    </submittedName>
</protein>
<sequence length="150" mass="17159">MSTTEIHVEDTGRGERRPGGGYQSPEGELAKKGKFELYSWLFMRVSGLLLIFMALYHLVWWNLMIGVEHLSAEVVLARWNNPLWRLFNIGLASFALLHGLNGARYSVEDYVRNPKTRHIVKMVLYTVVGLTLAWGVFALLTFDFTRGLRS</sequence>
<evidence type="ECO:0000256" key="4">
    <source>
        <dbReference type="ARBA" id="ARBA00022723"/>
    </source>
</evidence>
<evidence type="ECO:0000256" key="6">
    <source>
        <dbReference type="ARBA" id="ARBA00023004"/>
    </source>
</evidence>
<comment type="caution">
    <text evidence="10">The sequence shown here is derived from an EMBL/GenBank/DDBJ whole genome shotgun (WGS) entry which is preliminary data.</text>
</comment>
<dbReference type="RefSeq" id="WP_170038110.1">
    <property type="nucleotide sequence ID" value="NZ_JABDTL010000002.1"/>
</dbReference>
<keyword evidence="11" id="KW-1185">Reference proteome</keyword>
<proteinExistence type="predicted"/>
<keyword evidence="6" id="KW-0408">Iron</keyword>
<gene>
    <name evidence="10" type="ORF">HNQ61_000790</name>
</gene>
<dbReference type="GO" id="GO:0016020">
    <property type="term" value="C:membrane"/>
    <property type="evidence" value="ECO:0007669"/>
    <property type="project" value="UniProtKB-SubCell"/>
</dbReference>
<feature type="region of interest" description="Disordered" evidence="8">
    <location>
        <begin position="1"/>
        <end position="27"/>
    </location>
</feature>
<evidence type="ECO:0000313" key="11">
    <source>
        <dbReference type="Proteomes" id="UP000582837"/>
    </source>
</evidence>
<reference evidence="10 11" key="1">
    <citation type="submission" date="2020-08" db="EMBL/GenBank/DDBJ databases">
        <title>Genomic Encyclopedia of Type Strains, Phase IV (KMG-IV): sequencing the most valuable type-strain genomes for metagenomic binning, comparative biology and taxonomic classification.</title>
        <authorList>
            <person name="Goeker M."/>
        </authorList>
    </citation>
    <scope>NUCLEOTIDE SEQUENCE [LARGE SCALE GENOMIC DNA]</scope>
    <source>
        <strain evidence="10 11">DSM 29007</strain>
    </source>
</reference>
<feature type="transmembrane region" description="Helical" evidence="9">
    <location>
        <begin position="83"/>
        <end position="101"/>
    </location>
</feature>
<evidence type="ECO:0000256" key="7">
    <source>
        <dbReference type="ARBA" id="ARBA00023136"/>
    </source>
</evidence>
<feature type="transmembrane region" description="Helical" evidence="9">
    <location>
        <begin position="41"/>
        <end position="63"/>
    </location>
</feature>
<comment type="subcellular location">
    <subcellularLocation>
        <location evidence="1">Membrane</location>
    </subcellularLocation>
</comment>
<dbReference type="Pfam" id="PF01127">
    <property type="entry name" value="Sdh_cyt"/>
    <property type="match status" value="1"/>
</dbReference>
<dbReference type="EMBL" id="JACHIA010000002">
    <property type="protein sequence ID" value="MBB6069175.1"/>
    <property type="molecule type" value="Genomic_DNA"/>
</dbReference>
<organism evidence="10 11">
    <name type="scientific">Longimicrobium terrae</name>
    <dbReference type="NCBI Taxonomy" id="1639882"/>
    <lineage>
        <taxon>Bacteria</taxon>
        <taxon>Pseudomonadati</taxon>
        <taxon>Gemmatimonadota</taxon>
        <taxon>Longimicrobiia</taxon>
        <taxon>Longimicrobiales</taxon>
        <taxon>Longimicrobiaceae</taxon>
        <taxon>Longimicrobium</taxon>
    </lineage>
</organism>
<evidence type="ECO:0000256" key="9">
    <source>
        <dbReference type="SAM" id="Phobius"/>
    </source>
</evidence>
<feature type="transmembrane region" description="Helical" evidence="9">
    <location>
        <begin position="122"/>
        <end position="142"/>
    </location>
</feature>
<evidence type="ECO:0000256" key="5">
    <source>
        <dbReference type="ARBA" id="ARBA00022989"/>
    </source>
</evidence>
<evidence type="ECO:0000313" key="10">
    <source>
        <dbReference type="EMBL" id="MBB6069175.1"/>
    </source>
</evidence>
<dbReference type="GO" id="GO:0046872">
    <property type="term" value="F:metal ion binding"/>
    <property type="evidence" value="ECO:0007669"/>
    <property type="project" value="UniProtKB-KW"/>
</dbReference>
<keyword evidence="5 9" id="KW-1133">Transmembrane helix</keyword>
<feature type="compositionally biased region" description="Basic and acidic residues" evidence="8">
    <location>
        <begin position="1"/>
        <end position="18"/>
    </location>
</feature>
<evidence type="ECO:0000256" key="3">
    <source>
        <dbReference type="ARBA" id="ARBA00022692"/>
    </source>
</evidence>